<keyword evidence="8" id="KW-1185">Reference proteome</keyword>
<evidence type="ECO:0000256" key="2">
    <source>
        <dbReference type="ARBA" id="ARBA00022750"/>
    </source>
</evidence>
<dbReference type="PANTHER" id="PTHR47966">
    <property type="entry name" value="BETA-SITE APP-CLEAVING ENZYME, ISOFORM A-RELATED"/>
    <property type="match status" value="1"/>
</dbReference>
<dbReference type="InterPro" id="IPR001969">
    <property type="entry name" value="Aspartic_peptidase_AS"/>
</dbReference>
<dbReference type="PROSITE" id="PS51767">
    <property type="entry name" value="PEPTIDASE_A1"/>
    <property type="match status" value="1"/>
</dbReference>
<dbReference type="EMBL" id="KN824981">
    <property type="protein sequence ID" value="KIK96543.1"/>
    <property type="molecule type" value="Genomic_DNA"/>
</dbReference>
<dbReference type="GO" id="GO:0004190">
    <property type="term" value="F:aspartic-type endopeptidase activity"/>
    <property type="evidence" value="ECO:0007669"/>
    <property type="project" value="UniProtKB-KW"/>
</dbReference>
<dbReference type="InParanoid" id="A0A0D0DSN6"/>
<name>A0A0D0DSN6_9AGAM</name>
<dbReference type="STRING" id="930991.A0A0D0DSN6"/>
<accession>A0A0D0DSN6</accession>
<reference evidence="7 8" key="1">
    <citation type="submission" date="2014-04" db="EMBL/GenBank/DDBJ databases">
        <authorList>
            <consortium name="DOE Joint Genome Institute"/>
            <person name="Kuo A."/>
            <person name="Kohler A."/>
            <person name="Jargeat P."/>
            <person name="Nagy L.G."/>
            <person name="Floudas D."/>
            <person name="Copeland A."/>
            <person name="Barry K.W."/>
            <person name="Cichocki N."/>
            <person name="Veneault-Fourrey C."/>
            <person name="LaButti K."/>
            <person name="Lindquist E.A."/>
            <person name="Lipzen A."/>
            <person name="Lundell T."/>
            <person name="Morin E."/>
            <person name="Murat C."/>
            <person name="Sun H."/>
            <person name="Tunlid A."/>
            <person name="Henrissat B."/>
            <person name="Grigoriev I.V."/>
            <person name="Hibbett D.S."/>
            <person name="Martin F."/>
            <person name="Nordberg H.P."/>
            <person name="Cantor M.N."/>
            <person name="Hua S.X."/>
        </authorList>
    </citation>
    <scope>NUCLEOTIDE SEQUENCE [LARGE SCALE GENOMIC DNA]</scope>
    <source>
        <strain evidence="7 8">Ve08.2h10</strain>
    </source>
</reference>
<dbReference type="GO" id="GO:0006508">
    <property type="term" value="P:proteolysis"/>
    <property type="evidence" value="ECO:0007669"/>
    <property type="project" value="UniProtKB-KW"/>
</dbReference>
<feature type="active site" evidence="3">
    <location>
        <position position="88"/>
    </location>
</feature>
<gene>
    <name evidence="7" type="ORF">PAXRUDRAFT_825865</name>
</gene>
<feature type="signal peptide" evidence="5">
    <location>
        <begin position="1"/>
        <end position="22"/>
    </location>
</feature>
<evidence type="ECO:0000259" key="6">
    <source>
        <dbReference type="PROSITE" id="PS51767"/>
    </source>
</evidence>
<keyword evidence="4" id="KW-0378">Hydrolase</keyword>
<feature type="chain" id="PRO_5002209134" description="Peptidase A1 domain-containing protein" evidence="5">
    <location>
        <begin position="23"/>
        <end position="448"/>
    </location>
</feature>
<dbReference type="PRINTS" id="PR00792">
    <property type="entry name" value="PEPSIN"/>
</dbReference>
<evidence type="ECO:0000256" key="4">
    <source>
        <dbReference type="RuleBase" id="RU000454"/>
    </source>
</evidence>
<dbReference type="Proteomes" id="UP000054538">
    <property type="component" value="Unassembled WGS sequence"/>
</dbReference>
<keyword evidence="2 4" id="KW-0064">Aspartyl protease</keyword>
<dbReference type="AlphaFoldDB" id="A0A0D0DSN6"/>
<comment type="similarity">
    <text evidence="1 4">Belongs to the peptidase A1 family.</text>
</comment>
<dbReference type="InterPro" id="IPR001461">
    <property type="entry name" value="Aspartic_peptidase_A1"/>
</dbReference>
<dbReference type="Gene3D" id="2.40.70.10">
    <property type="entry name" value="Acid Proteases"/>
    <property type="match status" value="2"/>
</dbReference>
<evidence type="ECO:0000256" key="5">
    <source>
        <dbReference type="SAM" id="SignalP"/>
    </source>
</evidence>
<evidence type="ECO:0000313" key="8">
    <source>
        <dbReference type="Proteomes" id="UP000054538"/>
    </source>
</evidence>
<dbReference type="InterPro" id="IPR021109">
    <property type="entry name" value="Peptidase_aspartic_dom_sf"/>
</dbReference>
<dbReference type="CDD" id="cd05471">
    <property type="entry name" value="pepsin_like"/>
    <property type="match status" value="1"/>
</dbReference>
<keyword evidence="5" id="KW-0732">Signal</keyword>
<dbReference type="Pfam" id="PF00026">
    <property type="entry name" value="Asp"/>
    <property type="match status" value="1"/>
</dbReference>
<sequence>MFSTNFLTLALILSNVLLASKALVIRRDGNNTEYIPRFKGFTFDATIIHKNNKQGPNNDSLLTITNESNMVYTAKVNVGGHDFTVVVDTGSSDLWVSSGQSMKITDNTDTHVNLTYGIGSAYGNIAYASVSFGGYEVQNQAFVHAAKTTDLDGEGILGLGFIGLSEIERQVKTKKAQSIMSNLFTQHPSTPMFIGLALERSASGEDTSGGVFSVGEYDPRFANVSGTSKHPVTPSSSSRWTLAMSRMTVNGKDHTLKSDVEGTQKGQAISLIDSGTSLAYISSDAVDAIYGAIEGSVHVKTKDQDSWYVPCMSQANLSFTFGSDTYPVNPMELTTPVTITDNGKQYTVCLNSFRTPLNGKQADMDFLLGDIFMRNVYSVFNYGNSTTSGDDSKSASIQLLSRTNRDQVYQDFAGLRKQSLKTYPALFDLTKLKSDGTTSDGAHVDPQL</sequence>
<dbReference type="InterPro" id="IPR034164">
    <property type="entry name" value="Pepsin-like_dom"/>
</dbReference>
<evidence type="ECO:0000256" key="3">
    <source>
        <dbReference type="PIRSR" id="PIRSR601461-1"/>
    </source>
</evidence>
<evidence type="ECO:0000256" key="1">
    <source>
        <dbReference type="ARBA" id="ARBA00007447"/>
    </source>
</evidence>
<evidence type="ECO:0000313" key="7">
    <source>
        <dbReference type="EMBL" id="KIK96543.1"/>
    </source>
</evidence>
<organism evidence="7 8">
    <name type="scientific">Paxillus rubicundulus Ve08.2h10</name>
    <dbReference type="NCBI Taxonomy" id="930991"/>
    <lineage>
        <taxon>Eukaryota</taxon>
        <taxon>Fungi</taxon>
        <taxon>Dikarya</taxon>
        <taxon>Basidiomycota</taxon>
        <taxon>Agaricomycotina</taxon>
        <taxon>Agaricomycetes</taxon>
        <taxon>Agaricomycetidae</taxon>
        <taxon>Boletales</taxon>
        <taxon>Paxilineae</taxon>
        <taxon>Paxillaceae</taxon>
        <taxon>Paxillus</taxon>
    </lineage>
</organism>
<feature type="domain" description="Peptidase A1" evidence="6">
    <location>
        <begin position="72"/>
        <end position="390"/>
    </location>
</feature>
<dbReference type="InterPro" id="IPR033121">
    <property type="entry name" value="PEPTIDASE_A1"/>
</dbReference>
<dbReference type="PROSITE" id="PS00141">
    <property type="entry name" value="ASP_PROTEASE"/>
    <property type="match status" value="1"/>
</dbReference>
<proteinExistence type="inferred from homology"/>
<feature type="active site" evidence="3">
    <location>
        <position position="273"/>
    </location>
</feature>
<dbReference type="PANTHER" id="PTHR47966:SF57">
    <property type="entry name" value="PEPTIDASE A1 DOMAIN-CONTAINING PROTEIN"/>
    <property type="match status" value="1"/>
</dbReference>
<dbReference type="OrthoDB" id="771136at2759"/>
<dbReference type="SUPFAM" id="SSF50630">
    <property type="entry name" value="Acid proteases"/>
    <property type="match status" value="1"/>
</dbReference>
<keyword evidence="4" id="KW-0645">Protease</keyword>
<dbReference type="HOGENOM" id="CLU_013253_8_2_1"/>
<reference evidence="8" key="2">
    <citation type="submission" date="2015-01" db="EMBL/GenBank/DDBJ databases">
        <title>Evolutionary Origins and Diversification of the Mycorrhizal Mutualists.</title>
        <authorList>
            <consortium name="DOE Joint Genome Institute"/>
            <consortium name="Mycorrhizal Genomics Consortium"/>
            <person name="Kohler A."/>
            <person name="Kuo A."/>
            <person name="Nagy L.G."/>
            <person name="Floudas D."/>
            <person name="Copeland A."/>
            <person name="Barry K.W."/>
            <person name="Cichocki N."/>
            <person name="Veneault-Fourrey C."/>
            <person name="LaButti K."/>
            <person name="Lindquist E.A."/>
            <person name="Lipzen A."/>
            <person name="Lundell T."/>
            <person name="Morin E."/>
            <person name="Murat C."/>
            <person name="Riley R."/>
            <person name="Ohm R."/>
            <person name="Sun H."/>
            <person name="Tunlid A."/>
            <person name="Henrissat B."/>
            <person name="Grigoriev I.V."/>
            <person name="Hibbett D.S."/>
            <person name="Martin F."/>
        </authorList>
    </citation>
    <scope>NUCLEOTIDE SEQUENCE [LARGE SCALE GENOMIC DNA]</scope>
    <source>
        <strain evidence="8">Ve08.2h10</strain>
    </source>
</reference>
<protein>
    <recommendedName>
        <fullName evidence="6">Peptidase A1 domain-containing protein</fullName>
    </recommendedName>
</protein>